<keyword evidence="3" id="KW-1185">Reference proteome</keyword>
<dbReference type="InterPro" id="IPR002575">
    <property type="entry name" value="Aminoglycoside_PTrfase"/>
</dbReference>
<name>A0A5C6RM43_9BACT</name>
<feature type="domain" description="Aminoglycoside phosphotransferase" evidence="1">
    <location>
        <begin position="39"/>
        <end position="263"/>
    </location>
</feature>
<dbReference type="EMBL" id="VOOR01000021">
    <property type="protein sequence ID" value="TXB62979.1"/>
    <property type="molecule type" value="Genomic_DNA"/>
</dbReference>
<dbReference type="InterPro" id="IPR052898">
    <property type="entry name" value="ACAD10-like"/>
</dbReference>
<keyword evidence="2" id="KW-0808">Transferase</keyword>
<dbReference type="InterPro" id="IPR041726">
    <property type="entry name" value="ACAD10_11_N"/>
</dbReference>
<evidence type="ECO:0000259" key="1">
    <source>
        <dbReference type="Pfam" id="PF01636"/>
    </source>
</evidence>
<dbReference type="Gene3D" id="3.90.1200.10">
    <property type="match status" value="1"/>
</dbReference>
<evidence type="ECO:0000313" key="2">
    <source>
        <dbReference type="EMBL" id="TXB62979.1"/>
    </source>
</evidence>
<dbReference type="InterPro" id="IPR011009">
    <property type="entry name" value="Kinase-like_dom_sf"/>
</dbReference>
<evidence type="ECO:0000313" key="3">
    <source>
        <dbReference type="Proteomes" id="UP000321580"/>
    </source>
</evidence>
<dbReference type="AlphaFoldDB" id="A0A5C6RM43"/>
<accession>A0A5C6RM43</accession>
<dbReference type="Pfam" id="PF01636">
    <property type="entry name" value="APH"/>
    <property type="match status" value="1"/>
</dbReference>
<comment type="caution">
    <text evidence="2">The sequence shown here is derived from an EMBL/GenBank/DDBJ whole genome shotgun (WGS) entry which is preliminary data.</text>
</comment>
<dbReference type="OrthoDB" id="3806873at2"/>
<dbReference type="PANTHER" id="PTHR47829">
    <property type="entry name" value="HYDROLASE, PUTATIVE (AFU_ORTHOLOGUE AFUA_1G12880)-RELATED"/>
    <property type="match status" value="1"/>
</dbReference>
<dbReference type="Proteomes" id="UP000321580">
    <property type="component" value="Unassembled WGS sequence"/>
</dbReference>
<dbReference type="RefSeq" id="WP_147167699.1">
    <property type="nucleotide sequence ID" value="NZ_VOOR01000021.1"/>
</dbReference>
<proteinExistence type="predicted"/>
<dbReference type="SUPFAM" id="SSF56112">
    <property type="entry name" value="Protein kinase-like (PK-like)"/>
    <property type="match status" value="1"/>
</dbReference>
<organism evidence="2 3">
    <name type="scientific">Phaeodactylibacter luteus</name>
    <dbReference type="NCBI Taxonomy" id="1564516"/>
    <lineage>
        <taxon>Bacteria</taxon>
        <taxon>Pseudomonadati</taxon>
        <taxon>Bacteroidota</taxon>
        <taxon>Saprospiria</taxon>
        <taxon>Saprospirales</taxon>
        <taxon>Haliscomenobacteraceae</taxon>
        <taxon>Phaeodactylibacter</taxon>
    </lineage>
</organism>
<gene>
    <name evidence="2" type="ORF">FRY97_11605</name>
</gene>
<protein>
    <submittedName>
        <fullName evidence="2">Phosphotransferase family protein</fullName>
    </submittedName>
</protein>
<dbReference type="GO" id="GO:0016740">
    <property type="term" value="F:transferase activity"/>
    <property type="evidence" value="ECO:0007669"/>
    <property type="project" value="UniProtKB-KW"/>
</dbReference>
<sequence>MSSTSLDQAGRVRPGEELDPQAVKDFLSGHVSGLAGLPKIKQFKGGASNLTYQIDFPHQSYILRRPPIGKKAKGAHNMQRESDIMNKLRPHYPYVPSIIAYCDDEALLGGEFYVMEKFTGMIPRADFPKSLSLSEHQVHGLCLSAVDKLIELHEVDYRAAGFESYYKGEGYVERQVAGWSHRYRQAKTPDVPDYEYIMDWLQAEMPADLKPCIIHNDFRFDNLVFGPTDDFSIIGVLDWEMATVGDPLMDLGGSLAYWIEAKDAYCWRLLRRQPTHLKGMLTRDELVDYYLSKRGLSVGNKKFYFVFGLFRLAAIIQQIYYRYYHKQTSNPQFKSFGIAANMLETYCRKLIKSKSHNLSQYPLSIWDNLKYSTQFAMNTALKK</sequence>
<dbReference type="CDD" id="cd05154">
    <property type="entry name" value="ACAD10_11_N-like"/>
    <property type="match status" value="1"/>
</dbReference>
<dbReference type="Gene3D" id="3.30.200.20">
    <property type="entry name" value="Phosphorylase Kinase, domain 1"/>
    <property type="match status" value="1"/>
</dbReference>
<reference evidence="2 3" key="1">
    <citation type="submission" date="2019-08" db="EMBL/GenBank/DDBJ databases">
        <title>Genome of Phaeodactylibacter luteus.</title>
        <authorList>
            <person name="Bowman J.P."/>
        </authorList>
    </citation>
    <scope>NUCLEOTIDE SEQUENCE [LARGE SCALE GENOMIC DNA]</scope>
    <source>
        <strain evidence="2 3">KCTC 42180</strain>
    </source>
</reference>
<dbReference type="PANTHER" id="PTHR47829:SF1">
    <property type="entry name" value="HAD FAMILY PHOSPHATASE"/>
    <property type="match status" value="1"/>
</dbReference>